<dbReference type="Proteomes" id="UP001154078">
    <property type="component" value="Chromosome 2"/>
</dbReference>
<dbReference type="GO" id="GO:0007268">
    <property type="term" value="P:chemical synaptic transmission"/>
    <property type="evidence" value="ECO:0007669"/>
    <property type="project" value="TreeGrafter"/>
</dbReference>
<dbReference type="Pfam" id="PF14649">
    <property type="entry name" value="Spatacsin_C"/>
    <property type="match status" value="1"/>
</dbReference>
<proteinExistence type="predicted"/>
<keyword evidence="3" id="KW-1185">Reference proteome</keyword>
<evidence type="ECO:0000259" key="1">
    <source>
        <dbReference type="Pfam" id="PF14649"/>
    </source>
</evidence>
<dbReference type="GO" id="GO:0005737">
    <property type="term" value="C:cytoplasm"/>
    <property type="evidence" value="ECO:0007669"/>
    <property type="project" value="TreeGrafter"/>
</dbReference>
<gene>
    <name evidence="2" type="ORF">MELIAE_LOCUS4599</name>
</gene>
<dbReference type="EMBL" id="OV121133">
    <property type="protein sequence ID" value="CAH0552154.1"/>
    <property type="molecule type" value="Genomic_DNA"/>
</dbReference>
<dbReference type="GO" id="GO:0030425">
    <property type="term" value="C:dendrite"/>
    <property type="evidence" value="ECO:0007669"/>
    <property type="project" value="TreeGrafter"/>
</dbReference>
<evidence type="ECO:0000313" key="2">
    <source>
        <dbReference type="EMBL" id="CAH0552154.1"/>
    </source>
</evidence>
<dbReference type="PANTHER" id="PTHR13650">
    <property type="entry name" value="SPATACSIN"/>
    <property type="match status" value="1"/>
</dbReference>
<dbReference type="InterPro" id="IPR028103">
    <property type="entry name" value="Spatacsin"/>
</dbReference>
<reference evidence="2" key="1">
    <citation type="submission" date="2021-12" db="EMBL/GenBank/DDBJ databases">
        <authorList>
            <person name="King R."/>
        </authorList>
    </citation>
    <scope>NUCLEOTIDE SEQUENCE</scope>
</reference>
<name>A0A9P0FFT8_BRAAE</name>
<accession>A0A9P0FFT8</accession>
<sequence>MQSPFRRPQEYMNPVPPPTLTKEDIAVWQGWCLKGDREVAREAAAKGRHLHLVIVFLTLKKKVKADEAKKWFESEVLLWVDELLTRKQIFKACHILNNIKLDPNGELEKIFYSTNNKDLRDYIGNHLVKNEKLGDDLVSLWHLLELILKNNILISKFKLPEESLKCLDGQEESWKNEIAAKLFLRTQDMQLCTYFSAESFWRQLIVYNDTKLLKTWINVRFNSPKDSYNVSDNLLAMFKAFSLSNEMLNLLNNKITSPNTSETILNEFSKFGIFSEADSKQFLNILIRLNKCDNVEHIYDILRKTHSNISINNFLILLHDYCVENDLFYVFNVCVEGFDLQGVWEQRKSKQLGVILNSRMLIDDFNEDLLCCNIIKVSEFLSQDLGDNYVLMLALIIFGKDVKFEDIFANKILNICGVPLYEAAEKVFNNLGLLKTIYHKRCRKVANTLTYYDLLENNLQVDIKDLFKFRFSNEVIPNFTFNNIDKKYFYTKTVNYLFYLKQGRPFAASQYFANSCDLICKNKVVSKTFKLAVKNLSNSEVTSSCVAFLEIIGENSDILRVSLEAANILTGDYDESEVMGLFLGLPNDAYNVLLKLEDLILDGINFKDFSENDVFVGSIKSYEIVFKFAEVYNLKYPEGFLKNCATRNMWLPFLIFAQIKNYPIDQIKSCLQSLKNPNLLEHVIHSVSHDIQIEDSNALMRERDSRKYFLSRIGVRKSVDNPSVSDSVYSSMTSQSSVGSGASSTGSDFLEIDIVNTKATLLQTLIRCHNSTDPPRALLQACQLYRNPLLAILATSYEPDSLHTNWLTWLAVSTDMYQTFTNFEAVALCSQSVTTLLYSAMVNQYPKTLLQSFEIFLPDSPLRYFLEFLNSCINMNLDAFYLESKLTAFSSSMMKCRRNSVLTETDHEMTYLKNRLWLEDTALHLLCSTLQYNCKSLNQEIAILKVLCKLKVNKYFSIDFPNIENLCRILCLVNDGKCNVKFDVSLMLTMAESRKAVVDCINKLLSLNQFETALTISEIESLPVDIILIKKWQWNFKNKDVNDGDFWERCNKDMLKHDVTADCVINFYLGCYKTVNNNLEKYLITKYSSEWAGKFDLSNQYAIETERWLSFMNLEEKLKNYDDLNVVSHHLLYKEMLEKVVQITPYSETLDKDNQGNLNRMLVESLNRSNFWLALKLEKMFGCSSADLEILKLCFSLAEGAVLPYQLNTQQRLLVVTKGANFRRLSNRKTFWSERFFKFCSHSPGTQQSDNLEAPFQDTLAVLHSLTEQLTNGAEMAYNVFMSYRISINIEIPYQVFVLNTDYMKMLKDALEDDCMNKLEVVHDFIGVFKWSKEEVSDLICGEIVQATANYIRTKQEVFTMWDLNVNENYHLILQLMQDNCSILGHKIYSYASALHKVQITAPREVQVKISELALVIELLILSHNCFTTDCNMEGISIILKKCQSVISNLLTLRSWKLIVRLLTGVARYTEMSYVFQILRENDQFEFLLRKGSRKDSALKIALLEYLKKYCPENRELYKIVALHFTLFSEVAHLWEREAQSVIKNLIEISKMEMQNSKLNPELEAFILLSNTESTKICLNKAIENYTHATEFHLQGEKLAKAMSSAKQVELLALQMSLLNKLPINGSTNCILNLGTPQIIALISNYLNFDQTFILTQAYNYQPDWSTVLYEQCILKRNITYLEHYLNHLALTETIVYNISRKFLSANINTPLELRCMKNVLSKLPSVHTKYRIASELGFTDLVEDLLADGQLAYLKDTVWKKGYKT</sequence>
<dbReference type="OrthoDB" id="2018754at2759"/>
<dbReference type="PANTHER" id="PTHR13650:SF0">
    <property type="entry name" value="SPATACSIN"/>
    <property type="match status" value="1"/>
</dbReference>
<feature type="domain" description="Spatacsin C-terminal" evidence="1">
    <location>
        <begin position="1384"/>
        <end position="1704"/>
    </location>
</feature>
<evidence type="ECO:0000313" key="3">
    <source>
        <dbReference type="Proteomes" id="UP001154078"/>
    </source>
</evidence>
<dbReference type="GO" id="GO:0008088">
    <property type="term" value="P:axo-dendritic transport"/>
    <property type="evidence" value="ECO:0007669"/>
    <property type="project" value="TreeGrafter"/>
</dbReference>
<dbReference type="GO" id="GO:0007409">
    <property type="term" value="P:axonogenesis"/>
    <property type="evidence" value="ECO:0007669"/>
    <property type="project" value="TreeGrafter"/>
</dbReference>
<protein>
    <recommendedName>
        <fullName evidence="1">Spatacsin C-terminal domain-containing protein</fullName>
    </recommendedName>
</protein>
<dbReference type="GO" id="GO:0048489">
    <property type="term" value="P:synaptic vesicle transport"/>
    <property type="evidence" value="ECO:0007669"/>
    <property type="project" value="TreeGrafter"/>
</dbReference>
<dbReference type="InterPro" id="IPR028107">
    <property type="entry name" value="Spatacsin_C_dom"/>
</dbReference>
<dbReference type="GO" id="GO:0045202">
    <property type="term" value="C:synapse"/>
    <property type="evidence" value="ECO:0007669"/>
    <property type="project" value="TreeGrafter"/>
</dbReference>
<organism evidence="2 3">
    <name type="scientific">Brassicogethes aeneus</name>
    <name type="common">Rape pollen beetle</name>
    <name type="synonym">Meligethes aeneus</name>
    <dbReference type="NCBI Taxonomy" id="1431903"/>
    <lineage>
        <taxon>Eukaryota</taxon>
        <taxon>Metazoa</taxon>
        <taxon>Ecdysozoa</taxon>
        <taxon>Arthropoda</taxon>
        <taxon>Hexapoda</taxon>
        <taxon>Insecta</taxon>
        <taxon>Pterygota</taxon>
        <taxon>Neoptera</taxon>
        <taxon>Endopterygota</taxon>
        <taxon>Coleoptera</taxon>
        <taxon>Polyphaga</taxon>
        <taxon>Cucujiformia</taxon>
        <taxon>Nitidulidae</taxon>
        <taxon>Meligethinae</taxon>
        <taxon>Brassicogethes</taxon>
    </lineage>
</organism>
<dbReference type="GO" id="GO:0030424">
    <property type="term" value="C:axon"/>
    <property type="evidence" value="ECO:0007669"/>
    <property type="project" value="TreeGrafter"/>
</dbReference>